<comment type="similarity">
    <text evidence="6">Belongs to the L2HGDH family.</text>
</comment>
<gene>
    <name evidence="10" type="ORF">Dbus_chr2Lg569</name>
</gene>
<dbReference type="Pfam" id="PF01266">
    <property type="entry name" value="DAO"/>
    <property type="match status" value="1"/>
</dbReference>
<accession>A0A0M4E415</accession>
<proteinExistence type="inferred from homology"/>
<organism evidence="10 11">
    <name type="scientific">Drosophila busckii</name>
    <name type="common">Fruit fly</name>
    <dbReference type="NCBI Taxonomy" id="30019"/>
    <lineage>
        <taxon>Eukaryota</taxon>
        <taxon>Metazoa</taxon>
        <taxon>Ecdysozoa</taxon>
        <taxon>Arthropoda</taxon>
        <taxon>Hexapoda</taxon>
        <taxon>Insecta</taxon>
        <taxon>Pterygota</taxon>
        <taxon>Neoptera</taxon>
        <taxon>Endopterygota</taxon>
        <taxon>Diptera</taxon>
        <taxon>Brachycera</taxon>
        <taxon>Muscomorpha</taxon>
        <taxon>Ephydroidea</taxon>
        <taxon>Drosophilidae</taxon>
        <taxon>Drosophila</taxon>
    </lineage>
</organism>
<evidence type="ECO:0000256" key="3">
    <source>
        <dbReference type="ARBA" id="ARBA00022827"/>
    </source>
</evidence>
<evidence type="ECO:0000256" key="6">
    <source>
        <dbReference type="ARBA" id="ARBA00037941"/>
    </source>
</evidence>
<evidence type="ECO:0000256" key="8">
    <source>
        <dbReference type="ARBA" id="ARBA00041137"/>
    </source>
</evidence>
<evidence type="ECO:0000256" key="4">
    <source>
        <dbReference type="ARBA" id="ARBA00023002"/>
    </source>
</evidence>
<evidence type="ECO:0000256" key="2">
    <source>
        <dbReference type="ARBA" id="ARBA00022630"/>
    </source>
</evidence>
<reference evidence="10 11" key="1">
    <citation type="submission" date="2015-08" db="EMBL/GenBank/DDBJ databases">
        <title>Ancestral chromatin configuration constrains chromatin evolution on differentiating sex chromosomes in Drosophila.</title>
        <authorList>
            <person name="Zhou Q."/>
            <person name="Bachtrog D."/>
        </authorList>
    </citation>
    <scope>NUCLEOTIDE SEQUENCE [LARGE SCALE GENOMIC DNA]</scope>
    <source>
        <tissue evidence="10">Whole larvae</tissue>
    </source>
</reference>
<dbReference type="EC" id="1.1.99.2" evidence="7"/>
<dbReference type="Gene3D" id="3.30.9.10">
    <property type="entry name" value="D-Amino Acid Oxidase, subunit A, domain 2"/>
    <property type="match status" value="1"/>
</dbReference>
<dbReference type="PANTHER" id="PTHR43104">
    <property type="entry name" value="L-2-HYDROXYGLUTARATE DEHYDROGENASE, MITOCHONDRIAL"/>
    <property type="match status" value="1"/>
</dbReference>
<dbReference type="OMA" id="GVHFTRM"/>
<feature type="domain" description="FAD dependent oxidoreductase" evidence="9">
    <location>
        <begin position="51"/>
        <end position="454"/>
    </location>
</feature>
<keyword evidence="3" id="KW-0274">FAD</keyword>
<evidence type="ECO:0000313" key="11">
    <source>
        <dbReference type="Proteomes" id="UP000494163"/>
    </source>
</evidence>
<dbReference type="SUPFAM" id="SSF51905">
    <property type="entry name" value="FAD/NAD(P)-binding domain"/>
    <property type="match status" value="1"/>
</dbReference>
<dbReference type="EMBL" id="CP012523">
    <property type="protein sequence ID" value="ALC38484.1"/>
    <property type="molecule type" value="Genomic_DNA"/>
</dbReference>
<comment type="catalytic activity">
    <reaction evidence="5">
        <text>(S)-2-hydroxyglutarate + A = 2-oxoglutarate + AH2</text>
        <dbReference type="Rhea" id="RHEA:21252"/>
        <dbReference type="ChEBI" id="CHEBI:13193"/>
        <dbReference type="ChEBI" id="CHEBI:16782"/>
        <dbReference type="ChEBI" id="CHEBI:16810"/>
        <dbReference type="ChEBI" id="CHEBI:17499"/>
        <dbReference type="EC" id="1.1.99.2"/>
    </reaction>
</comment>
<dbReference type="OrthoDB" id="498204at2759"/>
<evidence type="ECO:0000256" key="7">
    <source>
        <dbReference type="ARBA" id="ARBA00038878"/>
    </source>
</evidence>
<keyword evidence="2" id="KW-0285">Flavoprotein</keyword>
<dbReference type="GO" id="GO:0047545">
    <property type="term" value="F:(S)-2-hydroxyglutarate dehydrogenase activity"/>
    <property type="evidence" value="ECO:0007669"/>
    <property type="project" value="UniProtKB-EC"/>
</dbReference>
<evidence type="ECO:0000256" key="1">
    <source>
        <dbReference type="ARBA" id="ARBA00001974"/>
    </source>
</evidence>
<evidence type="ECO:0000259" key="9">
    <source>
        <dbReference type="Pfam" id="PF01266"/>
    </source>
</evidence>
<keyword evidence="4" id="KW-0560">Oxidoreductase</keyword>
<dbReference type="Gene3D" id="3.50.50.60">
    <property type="entry name" value="FAD/NAD(P)-binding domain"/>
    <property type="match status" value="1"/>
</dbReference>
<dbReference type="PANTHER" id="PTHR43104:SF2">
    <property type="entry name" value="L-2-HYDROXYGLUTARATE DEHYDROGENASE, MITOCHONDRIAL"/>
    <property type="match status" value="1"/>
</dbReference>
<name>A0A0M4E415_DROBS</name>
<dbReference type="InterPro" id="IPR036188">
    <property type="entry name" value="FAD/NAD-bd_sf"/>
</dbReference>
<dbReference type="STRING" id="30019.A0A0M4E415"/>
<dbReference type="NCBIfam" id="NF008726">
    <property type="entry name" value="PRK11728.1"/>
    <property type="match status" value="1"/>
</dbReference>
<dbReference type="AlphaFoldDB" id="A0A0M4E415"/>
<sequence length="466" mass="51318">MSQLLKQLGAPVAVLRSAGVGSAAAANQSVDRQRRWQHMTAGKGSGKRDYDLVVVGGGIVGAASAREILLRHPNLKLAIVEKENKLAMHQSGHNSGVIHAGIYYKPGTLKARLCVEGLHLSYKYLDERSIPYKKVGKLIVATDAKEVKLLEDLHQRGIKNNVPDLRMIEGDQIKEIEPYCHGVKALHSPHTGIVDWALVTQYYGEDFKRAGGQIHLDFNVKKFSESQDEGSADYPVTIQGSKPGQTIRTRHVLTCGGLQSDLLAEKTGCPRSPRIVPFRGEYLLLSKEKQHMVRGNIYPVPDPRFPFLGVHFTPRMDGSIWLGPNAVLALKREGYTWGDIHLGELFDALRYPGFIKMASKYIGFGLSEMSKSAFINLQIKALQKYIPEVTEYDIQRGPAGVRAQAMDMDGNLVDDFIFDRGVGSGALAKRVLHCRNAPSPGATSSLAIAKMMADKVEQEFDIGKAH</sequence>
<comment type="cofactor">
    <cofactor evidence="1">
        <name>FAD</name>
        <dbReference type="ChEBI" id="CHEBI:57692"/>
    </cofactor>
</comment>
<dbReference type="InterPro" id="IPR006076">
    <property type="entry name" value="FAD-dep_OxRdtase"/>
</dbReference>
<evidence type="ECO:0000256" key="5">
    <source>
        <dbReference type="ARBA" id="ARBA00036066"/>
    </source>
</evidence>
<dbReference type="Proteomes" id="UP000494163">
    <property type="component" value="Chromosome 2L"/>
</dbReference>
<evidence type="ECO:0000313" key="10">
    <source>
        <dbReference type="EMBL" id="ALC38484.1"/>
    </source>
</evidence>
<dbReference type="FunFam" id="3.30.9.10:FF:000127">
    <property type="entry name" value="FAD-dependent oxidoreductase family protein"/>
    <property type="match status" value="1"/>
</dbReference>
<keyword evidence="11" id="KW-1185">Reference proteome</keyword>
<protein>
    <recommendedName>
        <fullName evidence="8">L-2-hydroxyglutarate dehydrogenase, mitochondrial</fullName>
        <ecNumber evidence="7">1.1.99.2</ecNumber>
    </recommendedName>
</protein>
<dbReference type="SMR" id="A0A0M4E415"/>